<evidence type="ECO:0000256" key="1">
    <source>
        <dbReference type="ARBA" id="ARBA00004167"/>
    </source>
</evidence>
<dbReference type="SUPFAM" id="SSF74653">
    <property type="entry name" value="TolA/TonB C-terminal domain"/>
    <property type="match status" value="1"/>
</dbReference>
<dbReference type="PANTHER" id="PTHR30069:SF29">
    <property type="entry name" value="HEMOGLOBIN AND HEMOGLOBIN-HAPTOGLOBIN-BINDING PROTEIN 1-RELATED"/>
    <property type="match status" value="1"/>
</dbReference>
<feature type="region of interest" description="Disordered" evidence="10">
    <location>
        <begin position="185"/>
        <end position="232"/>
    </location>
</feature>
<keyword evidence="8" id="KW-0472">Membrane</keyword>
<keyword evidence="6" id="KW-0732">Signal</keyword>
<dbReference type="Gene3D" id="3.30.1150.10">
    <property type="match status" value="1"/>
</dbReference>
<dbReference type="AlphaFoldDB" id="A0A2L0ENS2"/>
<reference evidence="13 14" key="1">
    <citation type="submission" date="2015-09" db="EMBL/GenBank/DDBJ databases">
        <title>Sorangium comparison.</title>
        <authorList>
            <person name="Zaburannyi N."/>
            <person name="Bunk B."/>
            <person name="Overmann J."/>
            <person name="Mueller R."/>
        </authorList>
    </citation>
    <scope>NUCLEOTIDE SEQUENCE [LARGE SCALE GENOMIC DNA]</scope>
    <source>
        <strain evidence="13 14">So ce26</strain>
    </source>
</reference>
<sequence length="886" mass="93536">MDEPTDRDLPRRSARLRVARAAPPAPPAAGLRALAGRRRAGAAAAVIGALAAGPEARAEPATRQSPAAAAPPSAAAAPPSTATTPPPAAAAPAPALTMPSPLGPTEPPYPAAGAGDADVVLRITVRTDGTVADAAVVEGDEPFASAAVAAAPSWRFEPARRGGQPVAARILFRVAFRAPPAATPAATPIAPTPAAPAAAPLQAPAAPPGLPPGLAAAGPPPPGESAALVPRAQPAPAPPLDVVVVGERAAPMTSSMTREEVRQMPGAFGDPFRAIEAMPGVTPIASGVPYFFVRGAPPGNIGYFVDGVRVPLLYHVALGPSVIHPALVERVDLYPGGFPARFGRYTGGIVAGETREPERLFHGEANLRIYDAGALVEAPWDGGRGTALVGGRYAYPGAVLSLFSPGVELGYWDYQARATYDLSPYDRVGLFAFGSHDYLAEVEDDGDIDVVLAGDFHRLDLRYDRFFARGGRLRHAVTLGYEESSNQDGDRAGRTRLVGTRVELTAPASERLTVRAGADAQIERFDIDITERDGDFPSRNDLAYASLFTSREDLAAGIWADLVVRPAPALEIVPGLRGDFFASDGATKGTADPRLSTRLLATPAIALLSAFGVTHQPPSFLGAVPGLQVGGLRGGVQTGLLASAGVELRLPEGIKATVTGFRSGFFNLSDALGNRPPGTDVGLGQRAELRGTGSAYGLEIHAHRSLSKRLGGFVSYTLSRSIRHVGRETFDSAFDRRHVLNMAAAYDLGRGWKLGGRAVFYSGVPMTLDYDIWGGRDRDEQQPDNDEDRPDTEEDILRREQLRAQIAAYVRGLDLPERLPAFFRLDLRLEKRWVFKEGRWIALTIEVLNATAGKETLQYECSILRGCEPEELGPIVIPSIGGEASF</sequence>
<feature type="compositionally biased region" description="Basic and acidic residues" evidence="10">
    <location>
        <begin position="1"/>
        <end position="11"/>
    </location>
</feature>
<dbReference type="Pfam" id="PF03544">
    <property type="entry name" value="TonB_C"/>
    <property type="match status" value="1"/>
</dbReference>
<evidence type="ECO:0000259" key="11">
    <source>
        <dbReference type="Pfam" id="PF03544"/>
    </source>
</evidence>
<organism evidence="13 14">
    <name type="scientific">Sorangium cellulosum</name>
    <name type="common">Polyangium cellulosum</name>
    <dbReference type="NCBI Taxonomy" id="56"/>
    <lineage>
        <taxon>Bacteria</taxon>
        <taxon>Pseudomonadati</taxon>
        <taxon>Myxococcota</taxon>
        <taxon>Polyangia</taxon>
        <taxon>Polyangiales</taxon>
        <taxon>Polyangiaceae</taxon>
        <taxon>Sorangium</taxon>
    </lineage>
</organism>
<feature type="compositionally biased region" description="Acidic residues" evidence="10">
    <location>
        <begin position="782"/>
        <end position="793"/>
    </location>
</feature>
<evidence type="ECO:0000256" key="2">
    <source>
        <dbReference type="ARBA" id="ARBA00004571"/>
    </source>
</evidence>
<proteinExistence type="predicted"/>
<keyword evidence="5" id="KW-0812">Transmembrane</keyword>
<evidence type="ECO:0000313" key="14">
    <source>
        <dbReference type="Proteomes" id="UP000238348"/>
    </source>
</evidence>
<evidence type="ECO:0000256" key="7">
    <source>
        <dbReference type="ARBA" id="ARBA00022989"/>
    </source>
</evidence>
<keyword evidence="7" id="KW-1133">Transmembrane helix</keyword>
<evidence type="ECO:0000256" key="5">
    <source>
        <dbReference type="ARBA" id="ARBA00022692"/>
    </source>
</evidence>
<dbReference type="PANTHER" id="PTHR30069">
    <property type="entry name" value="TONB-DEPENDENT OUTER MEMBRANE RECEPTOR"/>
    <property type="match status" value="1"/>
</dbReference>
<protein>
    <submittedName>
        <fullName evidence="13">TonB family protein</fullName>
    </submittedName>
</protein>
<feature type="compositionally biased region" description="Low complexity" evidence="10">
    <location>
        <begin position="90"/>
        <end position="100"/>
    </location>
</feature>
<evidence type="ECO:0000256" key="3">
    <source>
        <dbReference type="ARBA" id="ARBA00022448"/>
    </source>
</evidence>
<dbReference type="InterPro" id="IPR006260">
    <property type="entry name" value="TonB/TolA_C"/>
</dbReference>
<evidence type="ECO:0000313" key="13">
    <source>
        <dbReference type="EMBL" id="AUX40953.1"/>
    </source>
</evidence>
<evidence type="ECO:0000256" key="10">
    <source>
        <dbReference type="SAM" id="MobiDB-lite"/>
    </source>
</evidence>
<keyword evidence="9" id="KW-0998">Cell outer membrane</keyword>
<keyword evidence="3" id="KW-0813">Transport</keyword>
<dbReference type="SUPFAM" id="SSF56935">
    <property type="entry name" value="Porins"/>
    <property type="match status" value="1"/>
</dbReference>
<feature type="compositionally biased region" description="Pro residues" evidence="10">
    <location>
        <begin position="101"/>
        <end position="110"/>
    </location>
</feature>
<evidence type="ECO:0000256" key="4">
    <source>
        <dbReference type="ARBA" id="ARBA00022452"/>
    </source>
</evidence>
<dbReference type="NCBIfam" id="TIGR01352">
    <property type="entry name" value="tonB_Cterm"/>
    <property type="match status" value="1"/>
</dbReference>
<dbReference type="GO" id="GO:0044718">
    <property type="term" value="P:siderophore transmembrane transport"/>
    <property type="evidence" value="ECO:0007669"/>
    <property type="project" value="TreeGrafter"/>
</dbReference>
<feature type="region of interest" description="Disordered" evidence="10">
    <location>
        <begin position="1"/>
        <end position="31"/>
    </location>
</feature>
<evidence type="ECO:0000256" key="8">
    <source>
        <dbReference type="ARBA" id="ARBA00023136"/>
    </source>
</evidence>
<evidence type="ECO:0000256" key="6">
    <source>
        <dbReference type="ARBA" id="ARBA00022729"/>
    </source>
</evidence>
<dbReference type="Proteomes" id="UP000238348">
    <property type="component" value="Chromosome"/>
</dbReference>
<feature type="compositionally biased region" description="Low complexity" evidence="10">
    <location>
        <begin position="54"/>
        <end position="83"/>
    </location>
</feature>
<keyword evidence="4" id="KW-1134">Transmembrane beta strand</keyword>
<dbReference type="InterPro" id="IPR037066">
    <property type="entry name" value="Plug_dom_sf"/>
</dbReference>
<feature type="domain" description="TonB C-terminal" evidence="11">
    <location>
        <begin position="117"/>
        <end position="177"/>
    </location>
</feature>
<evidence type="ECO:0000259" key="12">
    <source>
        <dbReference type="Pfam" id="PF07715"/>
    </source>
</evidence>
<comment type="subcellular location">
    <subcellularLocation>
        <location evidence="2">Cell outer membrane</location>
        <topology evidence="2">Multi-pass membrane protein</topology>
    </subcellularLocation>
    <subcellularLocation>
        <location evidence="1">Membrane</location>
        <topology evidence="1">Single-pass membrane protein</topology>
    </subcellularLocation>
</comment>
<dbReference type="InterPro" id="IPR036942">
    <property type="entry name" value="Beta-barrel_TonB_sf"/>
</dbReference>
<feature type="region of interest" description="Disordered" evidence="10">
    <location>
        <begin position="54"/>
        <end position="113"/>
    </location>
</feature>
<dbReference type="EMBL" id="CP012673">
    <property type="protein sequence ID" value="AUX40953.1"/>
    <property type="molecule type" value="Genomic_DNA"/>
</dbReference>
<gene>
    <name evidence="13" type="ORF">SOCE26_023550</name>
</gene>
<feature type="compositionally biased region" description="Low complexity" evidence="10">
    <location>
        <begin position="195"/>
        <end position="204"/>
    </location>
</feature>
<dbReference type="GO" id="GO:0015344">
    <property type="term" value="F:siderophore uptake transmembrane transporter activity"/>
    <property type="evidence" value="ECO:0007669"/>
    <property type="project" value="TreeGrafter"/>
</dbReference>
<dbReference type="GO" id="GO:0009279">
    <property type="term" value="C:cell outer membrane"/>
    <property type="evidence" value="ECO:0007669"/>
    <property type="project" value="UniProtKB-SubCell"/>
</dbReference>
<dbReference type="OrthoDB" id="607931at2"/>
<evidence type="ECO:0000256" key="9">
    <source>
        <dbReference type="ARBA" id="ARBA00023237"/>
    </source>
</evidence>
<dbReference type="InterPro" id="IPR012910">
    <property type="entry name" value="Plug_dom"/>
</dbReference>
<dbReference type="Gene3D" id="2.170.130.10">
    <property type="entry name" value="TonB-dependent receptor, plug domain"/>
    <property type="match status" value="1"/>
</dbReference>
<dbReference type="Gene3D" id="2.40.170.20">
    <property type="entry name" value="TonB-dependent receptor, beta-barrel domain"/>
    <property type="match status" value="1"/>
</dbReference>
<feature type="region of interest" description="Disordered" evidence="10">
    <location>
        <begin position="774"/>
        <end position="793"/>
    </location>
</feature>
<name>A0A2L0ENS2_SORCE</name>
<dbReference type="InterPro" id="IPR037682">
    <property type="entry name" value="TonB_C"/>
</dbReference>
<dbReference type="InterPro" id="IPR039426">
    <property type="entry name" value="TonB-dep_rcpt-like"/>
</dbReference>
<dbReference type="Pfam" id="PF07715">
    <property type="entry name" value="Plug"/>
    <property type="match status" value="1"/>
</dbReference>
<feature type="domain" description="TonB-dependent receptor plug" evidence="12">
    <location>
        <begin position="252"/>
        <end position="345"/>
    </location>
</feature>
<accession>A0A2L0ENS2</accession>